<dbReference type="Pfam" id="PF00271">
    <property type="entry name" value="Helicase_C"/>
    <property type="match status" value="1"/>
</dbReference>
<dbReference type="GO" id="GO:0005737">
    <property type="term" value="C:cytoplasm"/>
    <property type="evidence" value="ECO:0007669"/>
    <property type="project" value="TreeGrafter"/>
</dbReference>
<dbReference type="GO" id="GO:0005694">
    <property type="term" value="C:chromosome"/>
    <property type="evidence" value="ECO:0007669"/>
    <property type="project" value="TreeGrafter"/>
</dbReference>
<evidence type="ECO:0000256" key="2">
    <source>
        <dbReference type="ARBA" id="ARBA00022741"/>
    </source>
</evidence>
<feature type="domain" description="Helicase C-terminal" evidence="6">
    <location>
        <begin position="210"/>
        <end position="330"/>
    </location>
</feature>
<dbReference type="SUPFAM" id="SSF52540">
    <property type="entry name" value="P-loop containing nucleoside triphosphate hydrolases"/>
    <property type="match status" value="1"/>
</dbReference>
<evidence type="ECO:0000256" key="4">
    <source>
        <dbReference type="ARBA" id="ARBA00034617"/>
    </source>
</evidence>
<keyword evidence="7" id="KW-0378">Hydrolase</keyword>
<dbReference type="SMART" id="SM00490">
    <property type="entry name" value="HELICc"/>
    <property type="match status" value="1"/>
</dbReference>
<dbReference type="GO" id="GO:0016787">
    <property type="term" value="F:hydrolase activity"/>
    <property type="evidence" value="ECO:0007669"/>
    <property type="project" value="UniProtKB-KW"/>
</dbReference>
<dbReference type="GO" id="GO:0005524">
    <property type="term" value="F:ATP binding"/>
    <property type="evidence" value="ECO:0007669"/>
    <property type="project" value="UniProtKB-KW"/>
</dbReference>
<dbReference type="InterPro" id="IPR027417">
    <property type="entry name" value="P-loop_NTPase"/>
</dbReference>
<dbReference type="AlphaFoldDB" id="A0AAJ0EA02"/>
<comment type="caution">
    <text evidence="7">The sequence shown here is derived from an EMBL/GenBank/DDBJ whole genome shotgun (WGS) entry which is preliminary data.</text>
</comment>
<keyword evidence="8" id="KW-1185">Reference proteome</keyword>
<keyword evidence="3" id="KW-0067">ATP-binding</keyword>
<evidence type="ECO:0000259" key="6">
    <source>
        <dbReference type="PROSITE" id="PS51194"/>
    </source>
</evidence>
<dbReference type="Gene3D" id="3.40.50.300">
    <property type="entry name" value="P-loop containing nucleotide triphosphate hydrolases"/>
    <property type="match status" value="2"/>
</dbReference>
<evidence type="ECO:0000313" key="7">
    <source>
        <dbReference type="EMBL" id="KAK1624569.1"/>
    </source>
</evidence>
<evidence type="ECO:0000313" key="8">
    <source>
        <dbReference type="Proteomes" id="UP001243989"/>
    </source>
</evidence>
<comment type="similarity">
    <text evidence="1">Belongs to the helicase family. RecQ subfamily.</text>
</comment>
<keyword evidence="2" id="KW-0547">Nucleotide-binding</keyword>
<accession>A0AAJ0EA02</accession>
<dbReference type="EC" id="5.6.2.4" evidence="5"/>
<dbReference type="GO" id="GO:0003676">
    <property type="term" value="F:nucleic acid binding"/>
    <property type="evidence" value="ECO:0007669"/>
    <property type="project" value="InterPro"/>
</dbReference>
<evidence type="ECO:0000256" key="5">
    <source>
        <dbReference type="ARBA" id="ARBA00034808"/>
    </source>
</evidence>
<dbReference type="GO" id="GO:0043138">
    <property type="term" value="F:3'-5' DNA helicase activity"/>
    <property type="evidence" value="ECO:0007669"/>
    <property type="project" value="UniProtKB-EC"/>
</dbReference>
<evidence type="ECO:0000256" key="1">
    <source>
        <dbReference type="ARBA" id="ARBA00005446"/>
    </source>
</evidence>
<dbReference type="PANTHER" id="PTHR13710">
    <property type="entry name" value="DNA HELICASE RECQ FAMILY MEMBER"/>
    <property type="match status" value="1"/>
</dbReference>
<dbReference type="PROSITE" id="PS51194">
    <property type="entry name" value="HELICASE_CTER"/>
    <property type="match status" value="1"/>
</dbReference>
<dbReference type="GeneID" id="85479040"/>
<reference evidence="7" key="1">
    <citation type="submission" date="2021-06" db="EMBL/GenBank/DDBJ databases">
        <title>Comparative genomics, transcriptomics and evolutionary studies reveal genomic signatures of adaptation to plant cell wall in hemibiotrophic fungi.</title>
        <authorList>
            <consortium name="DOE Joint Genome Institute"/>
            <person name="Baroncelli R."/>
            <person name="Diaz J.F."/>
            <person name="Benocci T."/>
            <person name="Peng M."/>
            <person name="Battaglia E."/>
            <person name="Haridas S."/>
            <person name="Andreopoulos W."/>
            <person name="Labutti K."/>
            <person name="Pangilinan J."/>
            <person name="Floch G.L."/>
            <person name="Makela M.R."/>
            <person name="Henrissat B."/>
            <person name="Grigoriev I.V."/>
            <person name="Crouch J.A."/>
            <person name="De Vries R.P."/>
            <person name="Sukno S.A."/>
            <person name="Thon M.R."/>
        </authorList>
    </citation>
    <scope>NUCLEOTIDE SEQUENCE</scope>
    <source>
        <strain evidence="7">CBS 102054</strain>
    </source>
</reference>
<protein>
    <recommendedName>
        <fullName evidence="5">DNA 3'-5' helicase</fullName>
        <ecNumber evidence="5">5.6.2.4</ecNumber>
    </recommendedName>
</protein>
<evidence type="ECO:0000256" key="3">
    <source>
        <dbReference type="ARBA" id="ARBA00022840"/>
    </source>
</evidence>
<gene>
    <name evidence="7" type="ORF">BDP81DRAFT_464686</name>
</gene>
<name>A0AAJ0EA02_9PEZI</name>
<dbReference type="PANTHER" id="PTHR13710:SF154">
    <property type="entry name" value="RECQ HELICASE, PUTATIVE (AFU_ORTHOLOGUE AFUA_6G14720)-RELATED"/>
    <property type="match status" value="1"/>
</dbReference>
<dbReference type="InterPro" id="IPR011545">
    <property type="entry name" value="DEAD/DEAH_box_helicase_dom"/>
</dbReference>
<sequence>MTGDDSAGFCGNQREAVLAIASGYTPIVQVMGTGGGKSVSFMLPAFCSPDGVTVVVTPLVALRTDLHRRCVKAGITSHVWQSRKNNQAASIIFVTVELAIIKGRRQALDRVVINEYYIVLKGSRSFRPRLNKLGEAIREFAFFHAMRLEASRISMFRTATTRKNIGYSVVIASDRISDEDDGGAEQDEDDAALKTLDTVEAEVCRVAVQWVRELLASGGRGKAVVYATLIEQVERLGSVLGYATFFSDVDSTEGKAARLEAWRRSNGAEGVVIATNALGLGIDIPDVRLVIHADILTGLRRFVQESGRAGHDGQPSILVVVRRSDNNSGS</sequence>
<dbReference type="Pfam" id="PF00270">
    <property type="entry name" value="DEAD"/>
    <property type="match status" value="1"/>
</dbReference>
<dbReference type="GO" id="GO:0000724">
    <property type="term" value="P:double-strand break repair via homologous recombination"/>
    <property type="evidence" value="ECO:0007669"/>
    <property type="project" value="TreeGrafter"/>
</dbReference>
<dbReference type="EMBL" id="JAHMHQ010000024">
    <property type="protein sequence ID" value="KAK1624569.1"/>
    <property type="molecule type" value="Genomic_DNA"/>
</dbReference>
<comment type="catalytic activity">
    <reaction evidence="4">
        <text>Couples ATP hydrolysis with the unwinding of duplex DNA by translocating in the 3'-5' direction.</text>
        <dbReference type="EC" id="5.6.2.4"/>
    </reaction>
</comment>
<dbReference type="GO" id="GO:0009378">
    <property type="term" value="F:four-way junction helicase activity"/>
    <property type="evidence" value="ECO:0007669"/>
    <property type="project" value="TreeGrafter"/>
</dbReference>
<dbReference type="InterPro" id="IPR001650">
    <property type="entry name" value="Helicase_C-like"/>
</dbReference>
<dbReference type="RefSeq" id="XP_060440564.1">
    <property type="nucleotide sequence ID" value="XM_060594178.1"/>
</dbReference>
<dbReference type="Proteomes" id="UP001243989">
    <property type="component" value="Unassembled WGS sequence"/>
</dbReference>
<organism evidence="7 8">
    <name type="scientific">Colletotrichum phormii</name>
    <dbReference type="NCBI Taxonomy" id="359342"/>
    <lineage>
        <taxon>Eukaryota</taxon>
        <taxon>Fungi</taxon>
        <taxon>Dikarya</taxon>
        <taxon>Ascomycota</taxon>
        <taxon>Pezizomycotina</taxon>
        <taxon>Sordariomycetes</taxon>
        <taxon>Hypocreomycetidae</taxon>
        <taxon>Glomerellales</taxon>
        <taxon>Glomerellaceae</taxon>
        <taxon>Colletotrichum</taxon>
        <taxon>Colletotrichum acutatum species complex</taxon>
    </lineage>
</organism>
<proteinExistence type="inferred from homology"/>